<feature type="non-terminal residue" evidence="1">
    <location>
        <position position="1"/>
    </location>
</feature>
<accession>A0AAN4ZSB9</accession>
<comment type="caution">
    <text evidence="1">The sequence shown here is derived from an EMBL/GenBank/DDBJ whole genome shotgun (WGS) entry which is preliminary data.</text>
</comment>
<dbReference type="Proteomes" id="UP001328107">
    <property type="component" value="Unassembled WGS sequence"/>
</dbReference>
<reference evidence="2" key="1">
    <citation type="submission" date="2022-10" db="EMBL/GenBank/DDBJ databases">
        <title>Genome assembly of Pristionchus species.</title>
        <authorList>
            <person name="Yoshida K."/>
            <person name="Sommer R.J."/>
        </authorList>
    </citation>
    <scope>NUCLEOTIDE SEQUENCE [LARGE SCALE GENOMIC DNA]</scope>
    <source>
        <strain evidence="2">RS5460</strain>
    </source>
</reference>
<gene>
    <name evidence="1" type="ORF">PMAYCL1PPCAC_13075</name>
</gene>
<name>A0AAN4ZSB9_9BILA</name>
<proteinExistence type="predicted"/>
<dbReference type="EMBL" id="BTRK01000003">
    <property type="protein sequence ID" value="GMR42880.1"/>
    <property type="molecule type" value="Genomic_DNA"/>
</dbReference>
<dbReference type="AlphaFoldDB" id="A0AAN4ZSB9"/>
<keyword evidence="2" id="KW-1185">Reference proteome</keyword>
<organism evidence="1 2">
    <name type="scientific">Pristionchus mayeri</name>
    <dbReference type="NCBI Taxonomy" id="1317129"/>
    <lineage>
        <taxon>Eukaryota</taxon>
        <taxon>Metazoa</taxon>
        <taxon>Ecdysozoa</taxon>
        <taxon>Nematoda</taxon>
        <taxon>Chromadorea</taxon>
        <taxon>Rhabditida</taxon>
        <taxon>Rhabditina</taxon>
        <taxon>Diplogasteromorpha</taxon>
        <taxon>Diplogasteroidea</taxon>
        <taxon>Neodiplogasteridae</taxon>
        <taxon>Pristionchus</taxon>
    </lineage>
</organism>
<protein>
    <submittedName>
        <fullName evidence="1">Uncharacterized protein</fullName>
    </submittedName>
</protein>
<evidence type="ECO:0000313" key="2">
    <source>
        <dbReference type="Proteomes" id="UP001328107"/>
    </source>
</evidence>
<evidence type="ECO:0000313" key="1">
    <source>
        <dbReference type="EMBL" id="GMR42880.1"/>
    </source>
</evidence>
<sequence length="138" mass="15136">TGIIIGSRELIVHLLFSSASLPNAIPVSSREGREGRRSLLLPCWLLQPLAESDVTRVAMTVLALDSVFEASLGMPRCVRPKTTVAEIQFRPSPLSFFVGEIHGTVDGVMHSLAESSISLQLMSRCRSPHQNYQIHLSI</sequence>